<dbReference type="Proteomes" id="UP000240880">
    <property type="component" value="Unassembled WGS sequence"/>
</dbReference>
<evidence type="ECO:0000313" key="2">
    <source>
        <dbReference type="EMBL" id="PSN84150.1"/>
    </source>
</evidence>
<organism evidence="2 3">
    <name type="scientific">Candidatus Marsarchaeota G1 archaeon OSP_D</name>
    <dbReference type="NCBI Taxonomy" id="1978155"/>
    <lineage>
        <taxon>Archaea</taxon>
        <taxon>Candidatus Marsarchaeota</taxon>
        <taxon>Candidatus Marsarchaeota group 1</taxon>
    </lineage>
</organism>
<feature type="transmembrane region" description="Helical" evidence="1">
    <location>
        <begin position="168"/>
        <end position="186"/>
    </location>
</feature>
<keyword evidence="1" id="KW-0812">Transmembrane</keyword>
<keyword evidence="1" id="KW-0472">Membrane</keyword>
<proteinExistence type="predicted"/>
<gene>
    <name evidence="2" type="ORF">B9Q01_02130</name>
</gene>
<accession>A0A2R6ACM5</accession>
<dbReference type="EMBL" id="NEXC01000007">
    <property type="protein sequence ID" value="PSN84150.1"/>
    <property type="molecule type" value="Genomic_DNA"/>
</dbReference>
<sequence length="205" mass="22649">MNNTLLILVLAQLFVISFVSNATPFFGASYTLIGTSILIKFGFSLPLFLVVVLISGFAAAIAKLVIYYGALGFQKKLIHNKNILFLRAWLRRRSFYVALFVTALIPVLPLDDYLYIGAGANKAKLLPMIGITVFSKVLKSFAEIALEFAGIIKIAQFTSAFGLSAFEISVFASAFFVVLGIVLYKIDWEKALAKLRIIRARPQAR</sequence>
<feature type="transmembrane region" description="Helical" evidence="1">
    <location>
        <begin position="94"/>
        <end position="116"/>
    </location>
</feature>
<keyword evidence="1" id="KW-1133">Transmembrane helix</keyword>
<comment type="caution">
    <text evidence="2">The sequence shown here is derived from an EMBL/GenBank/DDBJ whole genome shotgun (WGS) entry which is preliminary data.</text>
</comment>
<name>A0A2R6ACM5_9ARCH</name>
<evidence type="ECO:0000256" key="1">
    <source>
        <dbReference type="SAM" id="Phobius"/>
    </source>
</evidence>
<dbReference type="AlphaFoldDB" id="A0A2R6ACM5"/>
<protein>
    <recommendedName>
        <fullName evidence="4">VTT domain-containing protein</fullName>
    </recommendedName>
</protein>
<reference evidence="2 3" key="1">
    <citation type="submission" date="2017-04" db="EMBL/GenBank/DDBJ databases">
        <title>Novel microbial lineages endemic to geothermal iron-oxide mats fill important gaps in the evolutionary history of Archaea.</title>
        <authorList>
            <person name="Jay Z.J."/>
            <person name="Beam J.P."/>
            <person name="Dlakic M."/>
            <person name="Rusch D.B."/>
            <person name="Kozubal M.A."/>
            <person name="Inskeep W.P."/>
        </authorList>
    </citation>
    <scope>NUCLEOTIDE SEQUENCE [LARGE SCALE GENOMIC DNA]</scope>
    <source>
        <strain evidence="2">OSP_D</strain>
    </source>
</reference>
<evidence type="ECO:0008006" key="4">
    <source>
        <dbReference type="Google" id="ProtNLM"/>
    </source>
</evidence>
<evidence type="ECO:0000313" key="3">
    <source>
        <dbReference type="Proteomes" id="UP000240880"/>
    </source>
</evidence>
<feature type="transmembrane region" description="Helical" evidence="1">
    <location>
        <begin position="46"/>
        <end position="73"/>
    </location>
</feature>